<keyword evidence="1" id="KW-1133">Transmembrane helix</keyword>
<accession>L2F6W9</accession>
<sequence length="156" mass="17456">MNNFWLLFLHLTGASIWVGGHLYLALRIVPMAIYRQNSQMLLDFEASFEKLGMSALIIQVLTGVKMADNLLPNWGLLLQHGAQNPLRQLSILLTLKLCWLLLTVLTAISAQLIAIPRIRRDPNSAKARYFFVGHILAVTGLSVVFLATGVLFRTGW</sequence>
<organism evidence="2 3">
    <name type="scientific">Moraxella macacae 0408225</name>
    <dbReference type="NCBI Taxonomy" id="1230338"/>
    <lineage>
        <taxon>Bacteria</taxon>
        <taxon>Pseudomonadati</taxon>
        <taxon>Pseudomonadota</taxon>
        <taxon>Gammaproteobacteria</taxon>
        <taxon>Moraxellales</taxon>
        <taxon>Moraxellaceae</taxon>
        <taxon>Moraxella</taxon>
    </lineage>
</organism>
<protein>
    <recommendedName>
        <fullName evidence="4">Copper resistance protein D domain-containing protein</fullName>
    </recommendedName>
</protein>
<keyword evidence="3" id="KW-1185">Reference proteome</keyword>
<proteinExistence type="predicted"/>
<keyword evidence="1" id="KW-0812">Transmembrane</keyword>
<dbReference type="AlphaFoldDB" id="L2F6W9"/>
<gene>
    <name evidence="2" type="ORF">MOMA_00390</name>
</gene>
<dbReference type="EMBL" id="ANIN01000001">
    <property type="protein sequence ID" value="ELA08824.1"/>
    <property type="molecule type" value="Genomic_DNA"/>
</dbReference>
<evidence type="ECO:0000256" key="1">
    <source>
        <dbReference type="SAM" id="Phobius"/>
    </source>
</evidence>
<keyword evidence="1" id="KW-0472">Membrane</keyword>
<dbReference type="eggNOG" id="ENOG5032SW8">
    <property type="taxonomic scope" value="Bacteria"/>
</dbReference>
<feature type="transmembrane region" description="Helical" evidence="1">
    <location>
        <begin position="6"/>
        <end position="30"/>
    </location>
</feature>
<comment type="caution">
    <text evidence="2">The sequence shown here is derived from an EMBL/GenBank/DDBJ whole genome shotgun (WGS) entry which is preliminary data.</text>
</comment>
<dbReference type="RefSeq" id="WP_009501200.1">
    <property type="nucleotide sequence ID" value="NZ_ANIN01000001.1"/>
</dbReference>
<evidence type="ECO:0000313" key="2">
    <source>
        <dbReference type="EMBL" id="ELA08824.1"/>
    </source>
</evidence>
<dbReference type="OrthoDB" id="1162754at2"/>
<evidence type="ECO:0000313" key="3">
    <source>
        <dbReference type="Proteomes" id="UP000023795"/>
    </source>
</evidence>
<dbReference type="Proteomes" id="UP000023795">
    <property type="component" value="Unassembled WGS sequence"/>
</dbReference>
<feature type="transmembrane region" description="Helical" evidence="1">
    <location>
        <begin position="91"/>
        <end position="115"/>
    </location>
</feature>
<feature type="transmembrane region" description="Helical" evidence="1">
    <location>
        <begin position="127"/>
        <end position="152"/>
    </location>
</feature>
<dbReference type="PATRIC" id="fig|1230338.3.peg.77"/>
<dbReference type="STRING" id="1230338.MOMA_00390"/>
<reference evidence="2 3" key="1">
    <citation type="journal article" date="2013" name="Genome Announc.">
        <title>Genome Sequence of Moraxella macacae 0408225, a Novel Bacterial Species Isolated from a Cynomolgus Macaque with Epistaxis.</title>
        <authorList>
            <person name="Ladner J.T."/>
            <person name="Whitehouse C.A."/>
            <person name="Koroleva G.I."/>
            <person name="Palacios G.F."/>
        </authorList>
    </citation>
    <scope>NUCLEOTIDE SEQUENCE [LARGE SCALE GENOMIC DNA]</scope>
    <source>
        <strain evidence="2 3">0408225</strain>
    </source>
</reference>
<evidence type="ECO:0008006" key="4">
    <source>
        <dbReference type="Google" id="ProtNLM"/>
    </source>
</evidence>
<name>L2F6W9_9GAMM</name>